<evidence type="ECO:0000256" key="1">
    <source>
        <dbReference type="ARBA" id="ARBA00005395"/>
    </source>
</evidence>
<comment type="similarity">
    <text evidence="1 5">Belongs to the acetyltransferase family. RimI subfamily.</text>
</comment>
<comment type="function">
    <text evidence="5">Acetylates the N-terminal alanine of ribosomal protein bS18.</text>
</comment>
<organism evidence="7 8">
    <name type="scientific">Harenicola maris</name>
    <dbReference type="NCBI Taxonomy" id="2841044"/>
    <lineage>
        <taxon>Bacteria</taxon>
        <taxon>Pseudomonadati</taxon>
        <taxon>Pseudomonadota</taxon>
        <taxon>Alphaproteobacteria</taxon>
        <taxon>Rhodobacterales</taxon>
        <taxon>Paracoccaceae</taxon>
        <taxon>Harenicola</taxon>
    </lineage>
</organism>
<dbReference type="CDD" id="cd04301">
    <property type="entry name" value="NAT_SF"/>
    <property type="match status" value="1"/>
</dbReference>
<dbReference type="InterPro" id="IPR006464">
    <property type="entry name" value="AcTrfase_RimI/Ard1"/>
</dbReference>
<keyword evidence="8" id="KW-1185">Reference proteome</keyword>
<dbReference type="EC" id="2.3.1.266" evidence="5"/>
<feature type="domain" description="N-acetyltransferase" evidence="6">
    <location>
        <begin position="1"/>
        <end position="144"/>
    </location>
</feature>
<dbReference type="NCBIfam" id="TIGR01575">
    <property type="entry name" value="rimI"/>
    <property type="match status" value="1"/>
</dbReference>
<keyword evidence="7" id="KW-0689">Ribosomal protein</keyword>
<evidence type="ECO:0000256" key="4">
    <source>
        <dbReference type="ARBA" id="ARBA00023315"/>
    </source>
</evidence>
<evidence type="ECO:0000256" key="3">
    <source>
        <dbReference type="ARBA" id="ARBA00022679"/>
    </source>
</evidence>
<dbReference type="InterPro" id="IPR016181">
    <property type="entry name" value="Acyl_CoA_acyltransferase"/>
</dbReference>
<dbReference type="Proteomes" id="UP001315686">
    <property type="component" value="Unassembled WGS sequence"/>
</dbReference>
<dbReference type="InterPro" id="IPR000182">
    <property type="entry name" value="GNAT_dom"/>
</dbReference>
<dbReference type="RefSeq" id="WP_327792105.1">
    <property type="nucleotide sequence ID" value="NZ_JADQAZ010000001.1"/>
</dbReference>
<evidence type="ECO:0000313" key="7">
    <source>
        <dbReference type="EMBL" id="MBT0955886.1"/>
    </source>
</evidence>
<dbReference type="GO" id="GO:0008999">
    <property type="term" value="F:protein-N-terminal-alanine acetyltransferase activity"/>
    <property type="evidence" value="ECO:0007669"/>
    <property type="project" value="UniProtKB-EC"/>
</dbReference>
<keyword evidence="4" id="KW-0012">Acyltransferase</keyword>
<keyword evidence="3" id="KW-0808">Transferase</keyword>
<protein>
    <recommendedName>
        <fullName evidence="5">[Ribosomal protein bS18]-alanine N-acetyltransferase</fullName>
        <ecNumber evidence="5">2.3.1.266</ecNumber>
    </recommendedName>
</protein>
<comment type="subcellular location">
    <subcellularLocation>
        <location evidence="5">Cytoplasm</location>
    </subcellularLocation>
</comment>
<dbReference type="PROSITE" id="PS51186">
    <property type="entry name" value="GNAT"/>
    <property type="match status" value="1"/>
</dbReference>
<dbReference type="InterPro" id="IPR050680">
    <property type="entry name" value="YpeA/RimI_acetyltransf"/>
</dbReference>
<keyword evidence="2 5" id="KW-0963">Cytoplasm</keyword>
<dbReference type="Pfam" id="PF00583">
    <property type="entry name" value="Acetyltransf_1"/>
    <property type="match status" value="1"/>
</dbReference>
<dbReference type="PANTHER" id="PTHR43420">
    <property type="entry name" value="ACETYLTRANSFERASE"/>
    <property type="match status" value="1"/>
</dbReference>
<dbReference type="PANTHER" id="PTHR43420:SF44">
    <property type="entry name" value="ACETYLTRANSFERASE YPEA"/>
    <property type="match status" value="1"/>
</dbReference>
<evidence type="ECO:0000313" key="8">
    <source>
        <dbReference type="Proteomes" id="UP001315686"/>
    </source>
</evidence>
<keyword evidence="7" id="KW-0687">Ribonucleoprotein</keyword>
<dbReference type="GO" id="GO:0005737">
    <property type="term" value="C:cytoplasm"/>
    <property type="evidence" value="ECO:0007669"/>
    <property type="project" value="UniProtKB-SubCell"/>
</dbReference>
<dbReference type="GO" id="GO:0005840">
    <property type="term" value="C:ribosome"/>
    <property type="evidence" value="ECO:0007669"/>
    <property type="project" value="UniProtKB-KW"/>
</dbReference>
<name>A0AAP2G631_9RHOB</name>
<dbReference type="Gene3D" id="3.40.630.30">
    <property type="match status" value="1"/>
</dbReference>
<gene>
    <name evidence="7" type="primary">rimI</name>
    <name evidence="7" type="ORF">IV417_00685</name>
</gene>
<evidence type="ECO:0000259" key="6">
    <source>
        <dbReference type="PROSITE" id="PS51186"/>
    </source>
</evidence>
<evidence type="ECO:0000256" key="2">
    <source>
        <dbReference type="ARBA" id="ARBA00022490"/>
    </source>
</evidence>
<dbReference type="SUPFAM" id="SSF55729">
    <property type="entry name" value="Acyl-CoA N-acyltransferases (Nat)"/>
    <property type="match status" value="1"/>
</dbReference>
<comment type="caution">
    <text evidence="7">The sequence shown here is derived from an EMBL/GenBank/DDBJ whole genome shotgun (WGS) entry which is preliminary data.</text>
</comment>
<sequence length="144" mass="15374">MAAPPNPQDMNPEEMARIHAAAFPHAPWGAQALGDLLKDPLTAPVFAPHGFALARLVLDEAEILTIAIDPAHQGRGHGTALLRALLETLQDRGAATCFLEVSAENAPALALYAQNGFAQTGRRSGYYHTASERRIDALLLSKSL</sequence>
<dbReference type="AlphaFoldDB" id="A0AAP2G631"/>
<proteinExistence type="inferred from homology"/>
<accession>A0AAP2G631</accession>
<evidence type="ECO:0000256" key="5">
    <source>
        <dbReference type="RuleBase" id="RU363094"/>
    </source>
</evidence>
<comment type="catalytic activity">
    <reaction evidence="5">
        <text>N-terminal L-alanyl-[ribosomal protein bS18] + acetyl-CoA = N-terminal N(alpha)-acetyl-L-alanyl-[ribosomal protein bS18] + CoA + H(+)</text>
        <dbReference type="Rhea" id="RHEA:43756"/>
        <dbReference type="Rhea" id="RHEA-COMP:10676"/>
        <dbReference type="Rhea" id="RHEA-COMP:10677"/>
        <dbReference type="ChEBI" id="CHEBI:15378"/>
        <dbReference type="ChEBI" id="CHEBI:57287"/>
        <dbReference type="ChEBI" id="CHEBI:57288"/>
        <dbReference type="ChEBI" id="CHEBI:64718"/>
        <dbReference type="ChEBI" id="CHEBI:83683"/>
        <dbReference type="EC" id="2.3.1.266"/>
    </reaction>
</comment>
<reference evidence="7 8" key="1">
    <citation type="journal article" date="2021" name="Arch. Microbiol.">
        <title>Harenicola maris gen. nov., sp. nov. isolated from the Sea of Japan shallow sediments.</title>
        <authorList>
            <person name="Romanenko L.A."/>
            <person name="Kurilenko V.V."/>
            <person name="Chernysheva N.Y."/>
            <person name="Tekutyeva L.A."/>
            <person name="Velansky P.V."/>
            <person name="Svetashev V.I."/>
            <person name="Isaeva M.P."/>
        </authorList>
    </citation>
    <scope>NUCLEOTIDE SEQUENCE [LARGE SCALE GENOMIC DNA]</scope>
    <source>
        <strain evidence="7 8">KMM 3653</strain>
    </source>
</reference>
<dbReference type="EMBL" id="JADQAZ010000001">
    <property type="protein sequence ID" value="MBT0955886.1"/>
    <property type="molecule type" value="Genomic_DNA"/>
</dbReference>